<reference evidence="1 2" key="1">
    <citation type="submission" date="2019-07" db="EMBL/GenBank/DDBJ databases">
        <title>Genomic Encyclopedia of Archaeal and Bacterial Type Strains, Phase II (KMG-II): from individual species to whole genera.</title>
        <authorList>
            <person name="Goeker M."/>
        </authorList>
    </citation>
    <scope>NUCLEOTIDE SEQUENCE [LARGE SCALE GENOMIC DNA]</scope>
    <source>
        <strain evidence="1 2">ATCC BAA-252</strain>
    </source>
</reference>
<evidence type="ECO:0000313" key="1">
    <source>
        <dbReference type="EMBL" id="TWI84708.1"/>
    </source>
</evidence>
<proteinExistence type="predicted"/>
<comment type="caution">
    <text evidence="1">The sequence shown here is derived from an EMBL/GenBank/DDBJ whole genome shotgun (WGS) entry which is preliminary data.</text>
</comment>
<name>A0A562SUH2_9HYPH</name>
<sequence>MDQAPRLAMVMNRGVARAAGFDPDARKEVMGPYGAYEWKAEFL</sequence>
<organism evidence="1 2">
    <name type="scientific">Roseibium hamelinense</name>
    <dbReference type="NCBI Taxonomy" id="150831"/>
    <lineage>
        <taxon>Bacteria</taxon>
        <taxon>Pseudomonadati</taxon>
        <taxon>Pseudomonadota</taxon>
        <taxon>Alphaproteobacteria</taxon>
        <taxon>Hyphomicrobiales</taxon>
        <taxon>Stappiaceae</taxon>
        <taxon>Roseibium</taxon>
    </lineage>
</organism>
<protein>
    <submittedName>
        <fullName evidence="1">Uncharacterized protein</fullName>
    </submittedName>
</protein>
<dbReference type="AlphaFoldDB" id="A0A562SUH2"/>
<dbReference type="EMBL" id="VLLF01000007">
    <property type="protein sequence ID" value="TWI84708.1"/>
    <property type="molecule type" value="Genomic_DNA"/>
</dbReference>
<dbReference type="Proteomes" id="UP000320593">
    <property type="component" value="Unassembled WGS sequence"/>
</dbReference>
<keyword evidence="2" id="KW-1185">Reference proteome</keyword>
<accession>A0A562SUH2</accession>
<gene>
    <name evidence="1" type="ORF">JM93_03042</name>
</gene>
<evidence type="ECO:0000313" key="2">
    <source>
        <dbReference type="Proteomes" id="UP000320593"/>
    </source>
</evidence>